<protein>
    <submittedName>
        <fullName evidence="1">Uncharacterized protein</fullName>
    </submittedName>
</protein>
<name>A0A3E0IAR7_9PSEU</name>
<dbReference type="EMBL" id="QUNO01000001">
    <property type="protein sequence ID" value="REH55833.1"/>
    <property type="molecule type" value="Genomic_DNA"/>
</dbReference>
<keyword evidence="2" id="KW-1185">Reference proteome</keyword>
<sequence length="100" mass="10445">MTAIVAARPGERIGFGKPPPLASEGMDALLLACTFTFATTGKGQEVTAVCPMPAYRVLAKCGDPDRPEGGWTVYGAWAGGHGSTALCRGSRIIDYRVETA</sequence>
<proteinExistence type="predicted"/>
<dbReference type="Proteomes" id="UP000256269">
    <property type="component" value="Unassembled WGS sequence"/>
</dbReference>
<evidence type="ECO:0000313" key="2">
    <source>
        <dbReference type="Proteomes" id="UP000256269"/>
    </source>
</evidence>
<dbReference type="AlphaFoldDB" id="A0A3E0IAR7"/>
<evidence type="ECO:0000313" key="1">
    <source>
        <dbReference type="EMBL" id="REH55833.1"/>
    </source>
</evidence>
<accession>A0A3E0IAR7</accession>
<organism evidence="1 2">
    <name type="scientific">Kutzneria buriramensis</name>
    <dbReference type="NCBI Taxonomy" id="1045776"/>
    <lineage>
        <taxon>Bacteria</taxon>
        <taxon>Bacillati</taxon>
        <taxon>Actinomycetota</taxon>
        <taxon>Actinomycetes</taxon>
        <taxon>Pseudonocardiales</taxon>
        <taxon>Pseudonocardiaceae</taxon>
        <taxon>Kutzneria</taxon>
    </lineage>
</organism>
<comment type="caution">
    <text evidence="1">The sequence shown here is derived from an EMBL/GenBank/DDBJ whole genome shotgun (WGS) entry which is preliminary data.</text>
</comment>
<reference evidence="1 2" key="1">
    <citation type="submission" date="2018-08" db="EMBL/GenBank/DDBJ databases">
        <title>Genomic Encyclopedia of Archaeal and Bacterial Type Strains, Phase II (KMG-II): from individual species to whole genera.</title>
        <authorList>
            <person name="Goeker M."/>
        </authorList>
    </citation>
    <scope>NUCLEOTIDE SEQUENCE [LARGE SCALE GENOMIC DNA]</scope>
    <source>
        <strain evidence="1 2">DSM 45791</strain>
    </source>
</reference>
<gene>
    <name evidence="1" type="ORF">BCF44_101859</name>
</gene>